<dbReference type="InterPro" id="IPR036291">
    <property type="entry name" value="NAD(P)-bd_dom_sf"/>
</dbReference>
<evidence type="ECO:0000313" key="6">
    <source>
        <dbReference type="Proteomes" id="UP000479241"/>
    </source>
</evidence>
<feature type="domain" description="NADPH-dependent reductive aminase-like C-terminal" evidence="4">
    <location>
        <begin position="162"/>
        <end position="281"/>
    </location>
</feature>
<keyword evidence="2" id="KW-0560">Oxidoreductase</keyword>
<name>A0A6L9W2N7_9ACTN</name>
<evidence type="ECO:0000313" key="5">
    <source>
        <dbReference type="EMBL" id="NEK85714.1"/>
    </source>
</evidence>
<evidence type="ECO:0000256" key="2">
    <source>
        <dbReference type="ARBA" id="ARBA00023002"/>
    </source>
</evidence>
<proteinExistence type="inferred from homology"/>
<dbReference type="Proteomes" id="UP000479241">
    <property type="component" value="Unassembled WGS sequence"/>
</dbReference>
<dbReference type="Pfam" id="PF21761">
    <property type="entry name" value="RedAm-like_C"/>
    <property type="match status" value="1"/>
</dbReference>
<reference evidence="5 6" key="1">
    <citation type="submission" date="2019-12" db="EMBL/GenBank/DDBJ databases">
        <title>the WGS of Blastococcus saxobsidens 67B17.</title>
        <authorList>
            <person name="Jiang Z."/>
        </authorList>
    </citation>
    <scope>NUCLEOTIDE SEQUENCE [LARGE SCALE GENOMIC DNA]</scope>
    <source>
        <strain evidence="5 6">67B17</strain>
    </source>
</reference>
<comment type="similarity">
    <text evidence="1">Belongs to the HIBADH-related family.</text>
</comment>
<comment type="caution">
    <text evidence="5">The sequence shown here is derived from an EMBL/GenBank/DDBJ whole genome shotgun (WGS) entry which is preliminary data.</text>
</comment>
<evidence type="ECO:0000259" key="3">
    <source>
        <dbReference type="Pfam" id="PF03446"/>
    </source>
</evidence>
<gene>
    <name evidence="5" type="ORF">GCU60_08050</name>
</gene>
<dbReference type="Pfam" id="PF03446">
    <property type="entry name" value="NAD_binding_2"/>
    <property type="match status" value="1"/>
</dbReference>
<accession>A0A6L9W2N7</accession>
<feature type="domain" description="6-phosphogluconate dehydrogenase NADP-binding" evidence="3">
    <location>
        <begin position="2"/>
        <end position="150"/>
    </location>
</feature>
<dbReference type="InterPro" id="IPR015815">
    <property type="entry name" value="HIBADH-related"/>
</dbReference>
<sequence>MTVLGLGQMGTAVARVLSEAGHDVTVWNRTSSKSEAFRGSATVADSAASACQASDVVLSVLSSYAVTDEILRAPDATDALRGRTLIQMSTGTPDDVRATASWAARSGVQYLDAKIIAYPNSIGTELSTILYSGAPATFERWQDTLAPLAGENEFVGQGVTDAATFDLAWLGFWYGASASFLQSLALCRAEQLPVEKLLSRLRWMVDFIEYSARDAAARVERDDFSGADCALEVHRHALEDVTRASKNRGLDDRLPAAVIELFDRAISLGYGNDELPALYQAVVEAQSPAPN</sequence>
<dbReference type="Gene3D" id="1.10.1040.10">
    <property type="entry name" value="N-(1-d-carboxylethyl)-l-norvaline Dehydrogenase, domain 2"/>
    <property type="match status" value="1"/>
</dbReference>
<dbReference type="InterPro" id="IPR048666">
    <property type="entry name" value="RedAm-like_C"/>
</dbReference>
<dbReference type="GO" id="GO:0050661">
    <property type="term" value="F:NADP binding"/>
    <property type="evidence" value="ECO:0007669"/>
    <property type="project" value="InterPro"/>
</dbReference>
<dbReference type="PANTHER" id="PTHR43580:SF2">
    <property type="entry name" value="CYTOKINE-LIKE NUCLEAR FACTOR N-PAC"/>
    <property type="match status" value="1"/>
</dbReference>
<dbReference type="InterPro" id="IPR051265">
    <property type="entry name" value="HIBADH-related_NP60_sf"/>
</dbReference>
<evidence type="ECO:0000256" key="1">
    <source>
        <dbReference type="ARBA" id="ARBA00009080"/>
    </source>
</evidence>
<protein>
    <submittedName>
        <fullName evidence="5">NAD(P)-dependent oxidoreductase</fullName>
    </submittedName>
</protein>
<dbReference type="PIRSF" id="PIRSF000103">
    <property type="entry name" value="HIBADH"/>
    <property type="match status" value="1"/>
</dbReference>
<dbReference type="AlphaFoldDB" id="A0A6L9W2N7"/>
<dbReference type="EMBL" id="JAAGWG010000010">
    <property type="protein sequence ID" value="NEK85714.1"/>
    <property type="molecule type" value="Genomic_DNA"/>
</dbReference>
<evidence type="ECO:0000259" key="4">
    <source>
        <dbReference type="Pfam" id="PF21761"/>
    </source>
</evidence>
<dbReference type="Gene3D" id="3.40.50.720">
    <property type="entry name" value="NAD(P)-binding Rossmann-like Domain"/>
    <property type="match status" value="1"/>
</dbReference>
<organism evidence="5 6">
    <name type="scientific">Blastococcus saxobsidens</name>
    <dbReference type="NCBI Taxonomy" id="138336"/>
    <lineage>
        <taxon>Bacteria</taxon>
        <taxon>Bacillati</taxon>
        <taxon>Actinomycetota</taxon>
        <taxon>Actinomycetes</taxon>
        <taxon>Geodermatophilales</taxon>
        <taxon>Geodermatophilaceae</taxon>
        <taxon>Blastococcus</taxon>
    </lineage>
</organism>
<dbReference type="SUPFAM" id="SSF51735">
    <property type="entry name" value="NAD(P)-binding Rossmann-fold domains"/>
    <property type="match status" value="1"/>
</dbReference>
<dbReference type="PANTHER" id="PTHR43580">
    <property type="entry name" value="OXIDOREDUCTASE GLYR1-RELATED"/>
    <property type="match status" value="1"/>
</dbReference>
<dbReference type="GO" id="GO:0016491">
    <property type="term" value="F:oxidoreductase activity"/>
    <property type="evidence" value="ECO:0007669"/>
    <property type="project" value="UniProtKB-KW"/>
</dbReference>
<dbReference type="InterPro" id="IPR006115">
    <property type="entry name" value="6PGDH_NADP-bd"/>
</dbReference>
<dbReference type="InterPro" id="IPR013328">
    <property type="entry name" value="6PGD_dom2"/>
</dbReference>